<feature type="transmembrane region" description="Helical" evidence="1">
    <location>
        <begin position="29"/>
        <end position="51"/>
    </location>
</feature>
<proteinExistence type="predicted"/>
<accession>T1JF82</accession>
<dbReference type="EMBL" id="JH432147">
    <property type="status" value="NOT_ANNOTATED_CDS"/>
    <property type="molecule type" value="Genomic_DNA"/>
</dbReference>
<reference evidence="2" key="2">
    <citation type="submission" date="2015-02" db="UniProtKB">
        <authorList>
            <consortium name="EnsemblMetazoa"/>
        </authorList>
    </citation>
    <scope>IDENTIFICATION</scope>
</reference>
<dbReference type="EnsemblMetazoa" id="SMAR012492-RA">
    <property type="protein sequence ID" value="SMAR012492-PA"/>
    <property type="gene ID" value="SMAR012492"/>
</dbReference>
<evidence type="ECO:0000256" key="1">
    <source>
        <dbReference type="SAM" id="Phobius"/>
    </source>
</evidence>
<reference evidence="3" key="1">
    <citation type="submission" date="2011-05" db="EMBL/GenBank/DDBJ databases">
        <authorList>
            <person name="Richards S.R."/>
            <person name="Qu J."/>
            <person name="Jiang H."/>
            <person name="Jhangiani S.N."/>
            <person name="Agravi P."/>
            <person name="Goodspeed R."/>
            <person name="Gross S."/>
            <person name="Mandapat C."/>
            <person name="Jackson L."/>
            <person name="Mathew T."/>
            <person name="Pu L."/>
            <person name="Thornton R."/>
            <person name="Saada N."/>
            <person name="Wilczek-Boney K.B."/>
            <person name="Lee S."/>
            <person name="Kovar C."/>
            <person name="Wu Y."/>
            <person name="Scherer S.E."/>
            <person name="Worley K.C."/>
            <person name="Muzny D.M."/>
            <person name="Gibbs R."/>
        </authorList>
    </citation>
    <scope>NUCLEOTIDE SEQUENCE</scope>
    <source>
        <strain evidence="3">Brora</strain>
    </source>
</reference>
<evidence type="ECO:0000313" key="3">
    <source>
        <dbReference type="Proteomes" id="UP000014500"/>
    </source>
</evidence>
<dbReference type="HOGENOM" id="CLU_2815686_0_0_1"/>
<protein>
    <submittedName>
        <fullName evidence="2">Uncharacterized protein</fullName>
    </submittedName>
</protein>
<organism evidence="2 3">
    <name type="scientific">Strigamia maritima</name>
    <name type="common">European centipede</name>
    <name type="synonym">Geophilus maritimus</name>
    <dbReference type="NCBI Taxonomy" id="126957"/>
    <lineage>
        <taxon>Eukaryota</taxon>
        <taxon>Metazoa</taxon>
        <taxon>Ecdysozoa</taxon>
        <taxon>Arthropoda</taxon>
        <taxon>Myriapoda</taxon>
        <taxon>Chilopoda</taxon>
        <taxon>Pleurostigmophora</taxon>
        <taxon>Geophilomorpha</taxon>
        <taxon>Linotaeniidae</taxon>
        <taxon>Strigamia</taxon>
    </lineage>
</organism>
<keyword evidence="3" id="KW-1185">Reference proteome</keyword>
<keyword evidence="1" id="KW-0472">Membrane</keyword>
<dbReference type="Proteomes" id="UP000014500">
    <property type="component" value="Unassembled WGS sequence"/>
</dbReference>
<keyword evidence="1" id="KW-1133">Transmembrane helix</keyword>
<name>T1JF82_STRMM</name>
<evidence type="ECO:0000313" key="2">
    <source>
        <dbReference type="EnsemblMetazoa" id="SMAR012492-PA"/>
    </source>
</evidence>
<sequence length="67" mass="7692">MLAHPQTVQQLPNASILTMKIFIEQHTTVYVISCLPSLFTFDISTLILLFLRDHFVLLQQLYSGVEN</sequence>
<keyword evidence="1" id="KW-0812">Transmembrane</keyword>
<dbReference type="AlphaFoldDB" id="T1JF82"/>